<evidence type="ECO:0000256" key="2">
    <source>
        <dbReference type="ARBA" id="ARBA00004876"/>
    </source>
</evidence>
<gene>
    <name evidence="14" type="primary">cysE</name>
    <name evidence="14" type="ORF">IAD12_03085</name>
</gene>
<dbReference type="GO" id="GO:0005737">
    <property type="term" value="C:cytoplasm"/>
    <property type="evidence" value="ECO:0007669"/>
    <property type="project" value="UniProtKB-SubCell"/>
</dbReference>
<comment type="similarity">
    <text evidence="3 13">Belongs to the transferase hexapeptide repeat family.</text>
</comment>
<dbReference type="PANTHER" id="PTHR42811">
    <property type="entry name" value="SERINE ACETYLTRANSFERASE"/>
    <property type="match status" value="1"/>
</dbReference>
<evidence type="ECO:0000256" key="1">
    <source>
        <dbReference type="ARBA" id="ARBA00004496"/>
    </source>
</evidence>
<dbReference type="Gene3D" id="2.160.10.10">
    <property type="entry name" value="Hexapeptide repeat proteins"/>
    <property type="match status" value="1"/>
</dbReference>
<evidence type="ECO:0000313" key="15">
    <source>
        <dbReference type="Proteomes" id="UP000824159"/>
    </source>
</evidence>
<keyword evidence="9" id="KW-0677">Repeat</keyword>
<evidence type="ECO:0000256" key="13">
    <source>
        <dbReference type="PIRNR" id="PIRNR000441"/>
    </source>
</evidence>
<dbReference type="CDD" id="cd03354">
    <property type="entry name" value="LbH_SAT"/>
    <property type="match status" value="1"/>
</dbReference>
<keyword evidence="10" id="KW-0198">Cysteine biosynthesis</keyword>
<dbReference type="InterPro" id="IPR042122">
    <property type="entry name" value="Ser_AcTrfase_N_sf"/>
</dbReference>
<protein>
    <recommendedName>
        <fullName evidence="5 13">Serine acetyltransferase</fullName>
        <ecNumber evidence="4 13">2.3.1.30</ecNumber>
    </recommendedName>
</protein>
<proteinExistence type="inferred from homology"/>
<reference evidence="14" key="1">
    <citation type="submission" date="2020-10" db="EMBL/GenBank/DDBJ databases">
        <authorList>
            <person name="Gilroy R."/>
        </authorList>
    </citation>
    <scope>NUCLEOTIDE SEQUENCE</scope>
    <source>
        <strain evidence="14">CHK176-22527</strain>
    </source>
</reference>
<evidence type="ECO:0000256" key="10">
    <source>
        <dbReference type="ARBA" id="ARBA00023192"/>
    </source>
</evidence>
<keyword evidence="8 13" id="KW-0808">Transferase</keyword>
<evidence type="ECO:0000313" key="14">
    <source>
        <dbReference type="EMBL" id="HIT99221.1"/>
    </source>
</evidence>
<dbReference type="EC" id="2.3.1.30" evidence="4 13"/>
<evidence type="ECO:0000256" key="3">
    <source>
        <dbReference type="ARBA" id="ARBA00007274"/>
    </source>
</evidence>
<comment type="pathway">
    <text evidence="2">Amino-acid biosynthesis; L-cysteine biosynthesis; L-cysteine from L-serine: step 1/2.</text>
</comment>
<evidence type="ECO:0000256" key="12">
    <source>
        <dbReference type="ARBA" id="ARBA00049486"/>
    </source>
</evidence>
<evidence type="ECO:0000256" key="7">
    <source>
        <dbReference type="ARBA" id="ARBA00022605"/>
    </source>
</evidence>
<evidence type="ECO:0000256" key="9">
    <source>
        <dbReference type="ARBA" id="ARBA00022737"/>
    </source>
</evidence>
<evidence type="ECO:0000256" key="5">
    <source>
        <dbReference type="ARBA" id="ARBA00018522"/>
    </source>
</evidence>
<dbReference type="InterPro" id="IPR053376">
    <property type="entry name" value="Serine_acetyltransferase"/>
</dbReference>
<reference evidence="14" key="2">
    <citation type="journal article" date="2021" name="PeerJ">
        <title>Extensive microbial diversity within the chicken gut microbiome revealed by metagenomics and culture.</title>
        <authorList>
            <person name="Gilroy R."/>
            <person name="Ravi A."/>
            <person name="Getino M."/>
            <person name="Pursley I."/>
            <person name="Horton D.L."/>
            <person name="Alikhan N.F."/>
            <person name="Baker D."/>
            <person name="Gharbi K."/>
            <person name="Hall N."/>
            <person name="Watson M."/>
            <person name="Adriaenssens E.M."/>
            <person name="Foster-Nyarko E."/>
            <person name="Jarju S."/>
            <person name="Secka A."/>
            <person name="Antonio M."/>
            <person name="Oren A."/>
            <person name="Chaudhuri R.R."/>
            <person name="La Ragione R."/>
            <person name="Hildebrand F."/>
            <person name="Pallen M.J."/>
        </authorList>
    </citation>
    <scope>NUCLEOTIDE SEQUENCE</scope>
    <source>
        <strain evidence="14">CHK176-22527</strain>
    </source>
</reference>
<dbReference type="NCBIfam" id="TIGR01172">
    <property type="entry name" value="cysE"/>
    <property type="match status" value="1"/>
</dbReference>
<dbReference type="Gene3D" id="1.10.3130.10">
    <property type="entry name" value="serine acetyltransferase, domain 1"/>
    <property type="match status" value="1"/>
</dbReference>
<dbReference type="GO" id="GO:0009001">
    <property type="term" value="F:serine O-acetyltransferase activity"/>
    <property type="evidence" value="ECO:0007669"/>
    <property type="project" value="UniProtKB-EC"/>
</dbReference>
<dbReference type="GO" id="GO:0006535">
    <property type="term" value="P:cysteine biosynthetic process from serine"/>
    <property type="evidence" value="ECO:0007669"/>
    <property type="project" value="InterPro"/>
</dbReference>
<comment type="caution">
    <text evidence="14">The sequence shown here is derived from an EMBL/GenBank/DDBJ whole genome shotgun (WGS) entry which is preliminary data.</text>
</comment>
<dbReference type="InterPro" id="IPR005881">
    <property type="entry name" value="Ser_O-AcTrfase"/>
</dbReference>
<comment type="subcellular location">
    <subcellularLocation>
        <location evidence="1">Cytoplasm</location>
    </subcellularLocation>
</comment>
<name>A0A9D1HBY4_9FIRM</name>
<dbReference type="EMBL" id="DVLX01000031">
    <property type="protein sequence ID" value="HIT99221.1"/>
    <property type="molecule type" value="Genomic_DNA"/>
</dbReference>
<comment type="catalytic activity">
    <reaction evidence="12 13">
        <text>L-serine + acetyl-CoA = O-acetyl-L-serine + CoA</text>
        <dbReference type="Rhea" id="RHEA:24560"/>
        <dbReference type="ChEBI" id="CHEBI:33384"/>
        <dbReference type="ChEBI" id="CHEBI:57287"/>
        <dbReference type="ChEBI" id="CHEBI:57288"/>
        <dbReference type="ChEBI" id="CHEBI:58340"/>
        <dbReference type="EC" id="2.3.1.30"/>
    </reaction>
</comment>
<dbReference type="SUPFAM" id="SSF51161">
    <property type="entry name" value="Trimeric LpxA-like enzymes"/>
    <property type="match status" value="1"/>
</dbReference>
<dbReference type="FunFam" id="1.10.3130.10:FF:000003">
    <property type="entry name" value="Serine acetyltransferase"/>
    <property type="match status" value="1"/>
</dbReference>
<organism evidence="14 15">
    <name type="scientific">Candidatus Allocopromorpha excrementavium</name>
    <dbReference type="NCBI Taxonomy" id="2840741"/>
    <lineage>
        <taxon>Bacteria</taxon>
        <taxon>Bacillati</taxon>
        <taxon>Bacillota</taxon>
        <taxon>Clostridia</taxon>
        <taxon>Eubacteriales</taxon>
        <taxon>Eubacteriaceae</taxon>
        <taxon>Eubacteriaceae incertae sedis</taxon>
        <taxon>Candidatus Allocopromorpha</taxon>
    </lineage>
</organism>
<keyword evidence="6" id="KW-0963">Cytoplasm</keyword>
<dbReference type="NCBIfam" id="NF041874">
    <property type="entry name" value="EPS_EpsC"/>
    <property type="match status" value="1"/>
</dbReference>
<dbReference type="InterPro" id="IPR045304">
    <property type="entry name" value="LbH_SAT"/>
</dbReference>
<evidence type="ECO:0000256" key="6">
    <source>
        <dbReference type="ARBA" id="ARBA00022490"/>
    </source>
</evidence>
<dbReference type="Proteomes" id="UP000824159">
    <property type="component" value="Unassembled WGS sequence"/>
</dbReference>
<dbReference type="AlphaFoldDB" id="A0A9D1HBY4"/>
<dbReference type="FunFam" id="2.160.10.10:FF:000007">
    <property type="entry name" value="Serine acetyltransferase"/>
    <property type="match status" value="1"/>
</dbReference>
<dbReference type="InterPro" id="IPR001451">
    <property type="entry name" value="Hexapep"/>
</dbReference>
<dbReference type="Pfam" id="PF00132">
    <property type="entry name" value="Hexapep"/>
    <property type="match status" value="1"/>
</dbReference>
<evidence type="ECO:0000256" key="8">
    <source>
        <dbReference type="ARBA" id="ARBA00022679"/>
    </source>
</evidence>
<keyword evidence="7" id="KW-0028">Amino-acid biosynthesis</keyword>
<keyword evidence="11 13" id="KW-0012">Acyltransferase</keyword>
<sequence length="269" mass="29894">MAFLKNIREDIRAVLEQDPAARNSFEVLLCYPGIWSIIFHRPAHYLYKHNMKLLARVISQLARWFTGIEIHPGAVIGKRCFIDHGMAVIIGETSEVGDDVTIYQGVTLGGTGKDTGKRHPTIGNHVVISSGAKVLGPFKVGNNVKIGAGSVVLKEVPDNCTVVGIPGTIVRRNGKPTSDLDQVDLPDPVAVELECLRRRVVELENIVAANLGVKNIHKCSEDCQYPNIMKEMKDGSLDQIYDETAVRKLEEEYKEEYTEEEAEEENENL</sequence>
<evidence type="ECO:0000256" key="4">
    <source>
        <dbReference type="ARBA" id="ARBA00013266"/>
    </source>
</evidence>
<evidence type="ECO:0000256" key="11">
    <source>
        <dbReference type="ARBA" id="ARBA00023315"/>
    </source>
</evidence>
<accession>A0A9D1HBY4</accession>
<dbReference type="PIRSF" id="PIRSF000441">
    <property type="entry name" value="CysE"/>
    <property type="match status" value="1"/>
</dbReference>
<dbReference type="InterPro" id="IPR011004">
    <property type="entry name" value="Trimer_LpxA-like_sf"/>
</dbReference>